<dbReference type="AlphaFoldDB" id="A0A1L9SLC9"/>
<accession>A0A1L9SLC9</accession>
<name>A0A1L9SLC9_9EURO</name>
<dbReference type="VEuPathDB" id="FungiDB:ASPZODRAFT_1507409"/>
<organism evidence="2 3">
    <name type="scientific">Penicilliopsis zonata CBS 506.65</name>
    <dbReference type="NCBI Taxonomy" id="1073090"/>
    <lineage>
        <taxon>Eukaryota</taxon>
        <taxon>Fungi</taxon>
        <taxon>Dikarya</taxon>
        <taxon>Ascomycota</taxon>
        <taxon>Pezizomycotina</taxon>
        <taxon>Eurotiomycetes</taxon>
        <taxon>Eurotiomycetidae</taxon>
        <taxon>Eurotiales</taxon>
        <taxon>Aspergillaceae</taxon>
        <taxon>Penicilliopsis</taxon>
    </lineage>
</organism>
<keyword evidence="1" id="KW-0472">Membrane</keyword>
<gene>
    <name evidence="2" type="ORF">ASPZODRAFT_1507409</name>
</gene>
<reference evidence="3" key="1">
    <citation type="journal article" date="2017" name="Genome Biol.">
        <title>Comparative genomics reveals high biological diversity and specific adaptations in the industrially and medically important fungal genus Aspergillus.</title>
        <authorList>
            <person name="de Vries R.P."/>
            <person name="Riley R."/>
            <person name="Wiebenga A."/>
            <person name="Aguilar-Osorio G."/>
            <person name="Amillis S."/>
            <person name="Uchima C.A."/>
            <person name="Anderluh G."/>
            <person name="Asadollahi M."/>
            <person name="Askin M."/>
            <person name="Barry K."/>
            <person name="Battaglia E."/>
            <person name="Bayram O."/>
            <person name="Benocci T."/>
            <person name="Braus-Stromeyer S.A."/>
            <person name="Caldana C."/>
            <person name="Canovas D."/>
            <person name="Cerqueira G.C."/>
            <person name="Chen F."/>
            <person name="Chen W."/>
            <person name="Choi C."/>
            <person name="Clum A."/>
            <person name="Dos Santos R.A."/>
            <person name="Damasio A.R."/>
            <person name="Diallinas G."/>
            <person name="Emri T."/>
            <person name="Fekete E."/>
            <person name="Flipphi M."/>
            <person name="Freyberg S."/>
            <person name="Gallo A."/>
            <person name="Gournas C."/>
            <person name="Habgood R."/>
            <person name="Hainaut M."/>
            <person name="Harispe M.L."/>
            <person name="Henrissat B."/>
            <person name="Hilden K.S."/>
            <person name="Hope R."/>
            <person name="Hossain A."/>
            <person name="Karabika E."/>
            <person name="Karaffa L."/>
            <person name="Karanyi Z."/>
            <person name="Krasevec N."/>
            <person name="Kuo A."/>
            <person name="Kusch H."/>
            <person name="LaButti K."/>
            <person name="Lagendijk E.L."/>
            <person name="Lapidus A."/>
            <person name="Levasseur A."/>
            <person name="Lindquist E."/>
            <person name="Lipzen A."/>
            <person name="Logrieco A.F."/>
            <person name="MacCabe A."/>
            <person name="Maekelae M.R."/>
            <person name="Malavazi I."/>
            <person name="Melin P."/>
            <person name="Meyer V."/>
            <person name="Mielnichuk N."/>
            <person name="Miskei M."/>
            <person name="Molnar A.P."/>
            <person name="Mule G."/>
            <person name="Ngan C.Y."/>
            <person name="Orejas M."/>
            <person name="Orosz E."/>
            <person name="Ouedraogo J.P."/>
            <person name="Overkamp K.M."/>
            <person name="Park H.-S."/>
            <person name="Perrone G."/>
            <person name="Piumi F."/>
            <person name="Punt P.J."/>
            <person name="Ram A.F."/>
            <person name="Ramon A."/>
            <person name="Rauscher S."/>
            <person name="Record E."/>
            <person name="Riano-Pachon D.M."/>
            <person name="Robert V."/>
            <person name="Roehrig J."/>
            <person name="Ruller R."/>
            <person name="Salamov A."/>
            <person name="Salih N.S."/>
            <person name="Samson R.A."/>
            <person name="Sandor E."/>
            <person name="Sanguinetti M."/>
            <person name="Schuetze T."/>
            <person name="Sepcic K."/>
            <person name="Shelest E."/>
            <person name="Sherlock G."/>
            <person name="Sophianopoulou V."/>
            <person name="Squina F.M."/>
            <person name="Sun H."/>
            <person name="Susca A."/>
            <person name="Todd R.B."/>
            <person name="Tsang A."/>
            <person name="Unkles S.E."/>
            <person name="van de Wiele N."/>
            <person name="van Rossen-Uffink D."/>
            <person name="Oliveira J.V."/>
            <person name="Vesth T.C."/>
            <person name="Visser J."/>
            <person name="Yu J.-H."/>
            <person name="Zhou M."/>
            <person name="Andersen M.R."/>
            <person name="Archer D.B."/>
            <person name="Baker S.E."/>
            <person name="Benoit I."/>
            <person name="Brakhage A.A."/>
            <person name="Braus G.H."/>
            <person name="Fischer R."/>
            <person name="Frisvad J.C."/>
            <person name="Goldman G.H."/>
            <person name="Houbraken J."/>
            <person name="Oakley B."/>
            <person name="Pocsi I."/>
            <person name="Scazzocchio C."/>
            <person name="Seiboth B."/>
            <person name="vanKuyk P.A."/>
            <person name="Wortman J."/>
            <person name="Dyer P.S."/>
            <person name="Grigoriev I.V."/>
        </authorList>
    </citation>
    <scope>NUCLEOTIDE SEQUENCE [LARGE SCALE GENOMIC DNA]</scope>
    <source>
        <strain evidence="3">CBS 506.65</strain>
    </source>
</reference>
<evidence type="ECO:0000313" key="2">
    <source>
        <dbReference type="EMBL" id="OJJ48072.1"/>
    </source>
</evidence>
<proteinExistence type="predicted"/>
<evidence type="ECO:0000256" key="1">
    <source>
        <dbReference type="SAM" id="Phobius"/>
    </source>
</evidence>
<dbReference type="RefSeq" id="XP_022582582.1">
    <property type="nucleotide sequence ID" value="XM_022725660.1"/>
</dbReference>
<keyword evidence="1" id="KW-1133">Transmembrane helix</keyword>
<keyword evidence="1" id="KW-0812">Transmembrane</keyword>
<dbReference type="GeneID" id="34612125"/>
<dbReference type="EMBL" id="KV878339">
    <property type="protein sequence ID" value="OJJ48072.1"/>
    <property type="molecule type" value="Genomic_DNA"/>
</dbReference>
<sequence length="101" mass="11628">MSMPTYLPSRYYFYKLPSLLLSLFCSPSLLFFFLLLLLLFFFFLPLQFRSAQEIDPFLTLPSSLLTPSFPSSGSNQLIGSFSSHFIGRCPVHHAIFQYCIL</sequence>
<feature type="transmembrane region" description="Helical" evidence="1">
    <location>
        <begin position="20"/>
        <end position="44"/>
    </location>
</feature>
<evidence type="ECO:0000313" key="3">
    <source>
        <dbReference type="Proteomes" id="UP000184188"/>
    </source>
</evidence>
<dbReference type="Proteomes" id="UP000184188">
    <property type="component" value="Unassembled WGS sequence"/>
</dbReference>
<keyword evidence="3" id="KW-1185">Reference proteome</keyword>
<protein>
    <submittedName>
        <fullName evidence="2">Uncharacterized protein</fullName>
    </submittedName>
</protein>